<dbReference type="Proteomes" id="UP001056436">
    <property type="component" value="Unassembled WGS sequence"/>
</dbReference>
<protein>
    <recommendedName>
        <fullName evidence="7">Major facilitator superfamily (MFS) profile domain-containing protein</fullName>
    </recommendedName>
</protein>
<dbReference type="Pfam" id="PF00202">
    <property type="entry name" value="Aminotran_3"/>
    <property type="match status" value="1"/>
</dbReference>
<evidence type="ECO:0000256" key="3">
    <source>
        <dbReference type="ARBA" id="ARBA00008954"/>
    </source>
</evidence>
<reference evidence="8" key="1">
    <citation type="submission" date="2019-01" db="EMBL/GenBank/DDBJ databases">
        <title>Colletotrichum abscissum LGMF1257.</title>
        <authorList>
            <person name="Baroncelli R."/>
        </authorList>
    </citation>
    <scope>NUCLEOTIDE SEQUENCE</scope>
    <source>
        <strain evidence="8">Ca142</strain>
    </source>
</reference>
<dbReference type="InterPro" id="IPR020846">
    <property type="entry name" value="MFS_dom"/>
</dbReference>
<dbReference type="GO" id="GO:0005829">
    <property type="term" value="C:cytosol"/>
    <property type="evidence" value="ECO:0007669"/>
    <property type="project" value="TreeGrafter"/>
</dbReference>
<accession>A0A9Q0AVB9</accession>
<feature type="transmembrane region" description="Helical" evidence="6">
    <location>
        <begin position="564"/>
        <end position="584"/>
    </location>
</feature>
<evidence type="ECO:0000256" key="6">
    <source>
        <dbReference type="SAM" id="Phobius"/>
    </source>
</evidence>
<feature type="region of interest" description="Disordered" evidence="5">
    <location>
        <begin position="407"/>
        <end position="448"/>
    </location>
</feature>
<feature type="transmembrane region" description="Helical" evidence="6">
    <location>
        <begin position="678"/>
        <end position="695"/>
    </location>
</feature>
<dbReference type="AlphaFoldDB" id="A0A9Q0AVB9"/>
<gene>
    <name evidence="8" type="ORF">CABS02_12539</name>
</gene>
<dbReference type="GO" id="GO:0022857">
    <property type="term" value="F:transmembrane transporter activity"/>
    <property type="evidence" value="ECO:0007669"/>
    <property type="project" value="InterPro"/>
</dbReference>
<dbReference type="Pfam" id="PF07690">
    <property type="entry name" value="MFS_1"/>
    <property type="match status" value="1"/>
</dbReference>
<comment type="subcellular location">
    <subcellularLocation>
        <location evidence="2">Membrane</location>
        <topology evidence="2">Multi-pass membrane protein</topology>
    </subcellularLocation>
</comment>
<feature type="transmembrane region" description="Helical" evidence="6">
    <location>
        <begin position="767"/>
        <end position="789"/>
    </location>
</feature>
<keyword evidence="6" id="KW-0812">Transmembrane</keyword>
<dbReference type="PANTHER" id="PTHR43094">
    <property type="entry name" value="AMINOTRANSFERASE"/>
    <property type="match status" value="1"/>
</dbReference>
<dbReference type="InterPro" id="IPR015422">
    <property type="entry name" value="PyrdxlP-dep_Trfase_small"/>
</dbReference>
<dbReference type="GO" id="GO:0016020">
    <property type="term" value="C:membrane"/>
    <property type="evidence" value="ECO:0007669"/>
    <property type="project" value="UniProtKB-SubCell"/>
</dbReference>
<dbReference type="InterPro" id="IPR005814">
    <property type="entry name" value="Aminotrans_3"/>
</dbReference>
<dbReference type="Gene3D" id="1.20.1250.20">
    <property type="entry name" value="MFS general substrate transporter like domains"/>
    <property type="match status" value="3"/>
</dbReference>
<feature type="transmembrane region" description="Helical" evidence="6">
    <location>
        <begin position="732"/>
        <end position="755"/>
    </location>
</feature>
<dbReference type="CDD" id="cd17352">
    <property type="entry name" value="MFS_MCT_SLC16"/>
    <property type="match status" value="1"/>
</dbReference>
<evidence type="ECO:0000256" key="5">
    <source>
        <dbReference type="SAM" id="MobiDB-lite"/>
    </source>
</evidence>
<dbReference type="OrthoDB" id="6509908at2759"/>
<dbReference type="FunFam" id="3.40.640.10:FF:000004">
    <property type="entry name" value="Acetylornithine aminotransferase"/>
    <property type="match status" value="1"/>
</dbReference>
<dbReference type="PROSITE" id="PS50850">
    <property type="entry name" value="MFS"/>
    <property type="match status" value="1"/>
</dbReference>
<dbReference type="InterPro" id="IPR036259">
    <property type="entry name" value="MFS_trans_sf"/>
</dbReference>
<dbReference type="SUPFAM" id="SSF103473">
    <property type="entry name" value="MFS general substrate transporter"/>
    <property type="match status" value="1"/>
</dbReference>
<feature type="transmembrane region" description="Helical" evidence="6">
    <location>
        <begin position="707"/>
        <end position="726"/>
    </location>
</feature>
<feature type="domain" description="Major facilitator superfamily (MFS) profile" evidence="7">
    <location>
        <begin position="641"/>
        <end position="830"/>
    </location>
</feature>
<evidence type="ECO:0000313" key="8">
    <source>
        <dbReference type="EMBL" id="KAI3536454.1"/>
    </source>
</evidence>
<feature type="transmembrane region" description="Helical" evidence="6">
    <location>
        <begin position="795"/>
        <end position="821"/>
    </location>
</feature>
<feature type="transmembrane region" description="Helical" evidence="6">
    <location>
        <begin position="636"/>
        <end position="658"/>
    </location>
</feature>
<dbReference type="Gene3D" id="3.90.1150.10">
    <property type="entry name" value="Aspartate Aminotransferase, domain 1"/>
    <property type="match status" value="1"/>
</dbReference>
<comment type="caution">
    <text evidence="8">The sequence shown here is derived from an EMBL/GenBank/DDBJ whole genome shotgun (WGS) entry which is preliminary data.</text>
</comment>
<dbReference type="InterPro" id="IPR011701">
    <property type="entry name" value="MFS"/>
</dbReference>
<feature type="transmembrane region" description="Helical" evidence="6">
    <location>
        <begin position="496"/>
        <end position="521"/>
    </location>
</feature>
<feature type="transmembrane region" description="Helical" evidence="6">
    <location>
        <begin position="456"/>
        <end position="484"/>
    </location>
</feature>
<comment type="cofactor">
    <cofactor evidence="1">
        <name>pyridoxal 5'-phosphate</name>
        <dbReference type="ChEBI" id="CHEBI:597326"/>
    </cofactor>
</comment>
<evidence type="ECO:0000256" key="4">
    <source>
        <dbReference type="ARBA" id="ARBA00022898"/>
    </source>
</evidence>
<dbReference type="GO" id="GO:0008483">
    <property type="term" value="F:transaminase activity"/>
    <property type="evidence" value="ECO:0007669"/>
    <property type="project" value="InterPro"/>
</dbReference>
<dbReference type="InterPro" id="IPR015424">
    <property type="entry name" value="PyrdxlP-dep_Trfase"/>
</dbReference>
<evidence type="ECO:0000256" key="1">
    <source>
        <dbReference type="ARBA" id="ARBA00001933"/>
    </source>
</evidence>
<feature type="transmembrane region" description="Helical" evidence="6">
    <location>
        <begin position="533"/>
        <end position="552"/>
    </location>
</feature>
<organism evidence="8 9">
    <name type="scientific">Colletotrichum abscissum</name>
    <dbReference type="NCBI Taxonomy" id="1671311"/>
    <lineage>
        <taxon>Eukaryota</taxon>
        <taxon>Fungi</taxon>
        <taxon>Dikarya</taxon>
        <taxon>Ascomycota</taxon>
        <taxon>Pezizomycotina</taxon>
        <taxon>Sordariomycetes</taxon>
        <taxon>Hypocreomycetidae</taxon>
        <taxon>Glomerellales</taxon>
        <taxon>Glomerellaceae</taxon>
        <taxon>Colletotrichum</taxon>
        <taxon>Colletotrichum acutatum species complex</taxon>
    </lineage>
</organism>
<feature type="transmembrane region" description="Helical" evidence="6">
    <location>
        <begin position="596"/>
        <end position="615"/>
    </location>
</feature>
<keyword evidence="6" id="KW-0472">Membrane</keyword>
<evidence type="ECO:0000259" key="7">
    <source>
        <dbReference type="PROSITE" id="PS50850"/>
    </source>
</evidence>
<keyword evidence="9" id="KW-1185">Reference proteome</keyword>
<name>A0A9Q0AVB9_9PEZI</name>
<dbReference type="CDD" id="cd00610">
    <property type="entry name" value="OAT_like"/>
    <property type="match status" value="1"/>
</dbReference>
<evidence type="ECO:0000256" key="2">
    <source>
        <dbReference type="ARBA" id="ARBA00004141"/>
    </source>
</evidence>
<dbReference type="GO" id="GO:0030170">
    <property type="term" value="F:pyridoxal phosphate binding"/>
    <property type="evidence" value="ECO:0007669"/>
    <property type="project" value="InterPro"/>
</dbReference>
<evidence type="ECO:0000313" key="9">
    <source>
        <dbReference type="Proteomes" id="UP001056436"/>
    </source>
</evidence>
<sequence>MAVPKVAPAERTPVIDQSKTSILHPNIHRKPPPIVASGKGSYLILEDGRRIFEACAGPAVACLGHGNTEVTQAVVEQMQSVSYCFALNQSNRPAEELAKAVIETTNGKLAKGTIMSSGSEAVEAAMKLAVKYFAELGVPNRAGFIARAGAFHGTTLGSLALSGKVAFRKPFEPLLKSDMVSFVSMPNMYRGMLNGETTEGYVERLACELDAEFELRGPNNVCAFIAETVSGSALGCHTAPPGYFKAIKAVCDKHSALLILDEVFCGIGRTGTYHAWQQEDVIPDIQTVAKGVAGGYAPVAMMLVHQRVVDAIDGGSGVWNHGHTFSSHPVACAAGVAVQRIIKREGLVENSMRMGERLGAALRAALSGHPNVGDIRGRGLMWAVEFVKDKATKQPFPAEDAISARINQSQSEKQGGSIVPSSDPDPESISGTQHGDGESSPAEPEHEVYPEGGTQAWLAVAGSFLVYFASFGVVNSFGFFQTFYQQEYLKNYSPTAISFIGTLQITLMYLSGAVAGALFDLYGPKPNAIWQQFLAQSLLFGLTVAYGVQPALTVAGQYFHRKRALAMGIVASGSSFGGVCLPIMFSKLIPTIGFPWALRVGALIMVICYAIAIAVSSSKRPKRKMRSLRDLLDYKGFLDIRYSCLSAGAVISSLGIYVPFYYIEPFCVALDPNSTIRPYLLPLINAASLFGRIIGGHAADRIGRLNFLYPMILLCGLLCVAMWLPATTPGVLAGFACLYGFASGVFISVMPAATGQIIPADKLGARLGAFGTVTSMAFLTGSPIAGALITSETRAGYHSLIIFAGCCLLGGGAIIFVARLLHDRNLKSKW</sequence>
<dbReference type="InterPro" id="IPR015421">
    <property type="entry name" value="PyrdxlP-dep_Trfase_major"/>
</dbReference>
<dbReference type="SUPFAM" id="SSF53383">
    <property type="entry name" value="PLP-dependent transferases"/>
    <property type="match status" value="1"/>
</dbReference>
<proteinExistence type="inferred from homology"/>
<keyword evidence="4" id="KW-0663">Pyridoxal phosphate</keyword>
<dbReference type="EMBL" id="SDAQ01000123">
    <property type="protein sequence ID" value="KAI3536454.1"/>
    <property type="molecule type" value="Genomic_DNA"/>
</dbReference>
<comment type="similarity">
    <text evidence="3">Belongs to the class-III pyridoxal-phosphate-dependent aminotransferase family.</text>
</comment>
<dbReference type="PANTHER" id="PTHR43094:SF1">
    <property type="entry name" value="AMINOTRANSFERASE CLASS-III"/>
    <property type="match status" value="1"/>
</dbReference>
<keyword evidence="6" id="KW-1133">Transmembrane helix</keyword>
<dbReference type="Gene3D" id="3.40.640.10">
    <property type="entry name" value="Type I PLP-dependent aspartate aminotransferase-like (Major domain)"/>
    <property type="match status" value="1"/>
</dbReference>